<feature type="domain" description="Rhodanese" evidence="1">
    <location>
        <begin position="176"/>
        <end position="330"/>
    </location>
</feature>
<dbReference type="AlphaFoldDB" id="A0A182I3F4"/>
<sequence>MLTKASFSLMAPIVWLFSRCTVVLLLVAVTAAAPNDCGGNRFAPACIEPQLVATTADVDDLPNHPEKLLIDVREPSELAATGQIPTSINIPLKTVRTELSLSPEEFEKKYGRKKPATNDPIIFSCRSGVRSGQASFEADQLGFKNLQANRTANNNACYSANTMSIATYEEVLDLPNHPEKLLIDVRNPDELADTGKIPTSINIPLDKVKQAFGPETSDETFAQQYGVPKPGLDHYLILSCRTGRRSQMALEAIAELVPQLEEGLKLDDEAFKAKFGRDKPSTSTEVIFHCKMGGRAQKATDLASSLGFTNARNYKGSWTEWAEKQGNTNHIRSSSSTLRYLRKLRLMRTIAFFRMSAAEPWIVVHTACRSASDRSRAFSLVMAGR</sequence>
<dbReference type="InterPro" id="IPR036873">
    <property type="entry name" value="Rhodanese-like_dom_sf"/>
</dbReference>
<evidence type="ECO:0000259" key="1">
    <source>
        <dbReference type="PROSITE" id="PS50206"/>
    </source>
</evidence>
<organism evidence="2 3">
    <name type="scientific">Anopheles arabiensis</name>
    <name type="common">Mosquito</name>
    <dbReference type="NCBI Taxonomy" id="7173"/>
    <lineage>
        <taxon>Eukaryota</taxon>
        <taxon>Metazoa</taxon>
        <taxon>Ecdysozoa</taxon>
        <taxon>Arthropoda</taxon>
        <taxon>Hexapoda</taxon>
        <taxon>Insecta</taxon>
        <taxon>Pterygota</taxon>
        <taxon>Neoptera</taxon>
        <taxon>Endopterygota</taxon>
        <taxon>Diptera</taxon>
        <taxon>Nematocera</taxon>
        <taxon>Culicoidea</taxon>
        <taxon>Culicidae</taxon>
        <taxon>Anophelinae</taxon>
        <taxon>Anopheles</taxon>
    </lineage>
</organism>
<dbReference type="PROSITE" id="PS50206">
    <property type="entry name" value="RHODANESE_3"/>
    <property type="match status" value="2"/>
</dbReference>
<evidence type="ECO:0000313" key="3">
    <source>
        <dbReference type="Proteomes" id="UP000075840"/>
    </source>
</evidence>
<name>A0A182I3F4_ANOAR</name>
<dbReference type="Pfam" id="PF00581">
    <property type="entry name" value="Rhodanese"/>
    <property type="match status" value="3"/>
</dbReference>
<reference evidence="2" key="1">
    <citation type="submission" date="2022-08" db="UniProtKB">
        <authorList>
            <consortium name="EnsemblMetazoa"/>
        </authorList>
    </citation>
    <scope>IDENTIFICATION</scope>
    <source>
        <strain evidence="2">Dongola</strain>
    </source>
</reference>
<dbReference type="Gene3D" id="3.40.250.10">
    <property type="entry name" value="Rhodanese-like domain"/>
    <property type="match status" value="3"/>
</dbReference>
<dbReference type="Proteomes" id="UP000075840">
    <property type="component" value="Unassembled WGS sequence"/>
</dbReference>
<dbReference type="PANTHER" id="PTHR44086">
    <property type="entry name" value="THIOSULFATE SULFURTRANSFERASE RDL2, MITOCHONDRIAL-RELATED"/>
    <property type="match status" value="1"/>
</dbReference>
<proteinExistence type="predicted"/>
<accession>A0A182I3F4</accession>
<dbReference type="PANTHER" id="PTHR44086:SF10">
    <property type="entry name" value="THIOSULFATE SULFURTRANSFERASE_RHODANESE-LIKE DOMAIN-CONTAINING PROTEIN 3"/>
    <property type="match status" value="1"/>
</dbReference>
<dbReference type="EMBL" id="APCN01000208">
    <property type="status" value="NOT_ANNOTATED_CDS"/>
    <property type="molecule type" value="Genomic_DNA"/>
</dbReference>
<keyword evidence="3" id="KW-1185">Reference proteome</keyword>
<dbReference type="EnsemblMetazoa" id="AARA008100-RA">
    <property type="protein sequence ID" value="AARA008100-PA"/>
    <property type="gene ID" value="AARA008100"/>
</dbReference>
<dbReference type="SMART" id="SM00450">
    <property type="entry name" value="RHOD"/>
    <property type="match status" value="2"/>
</dbReference>
<feature type="domain" description="Rhodanese" evidence="1">
    <location>
        <begin position="63"/>
        <end position="145"/>
    </location>
</feature>
<dbReference type="EMBL" id="APCN01000207">
    <property type="status" value="NOT_ANNOTATED_CDS"/>
    <property type="molecule type" value="Genomic_DNA"/>
</dbReference>
<dbReference type="CDD" id="cd01519">
    <property type="entry name" value="RHOD_HSP67B2"/>
    <property type="match status" value="2"/>
</dbReference>
<dbReference type="InterPro" id="IPR001763">
    <property type="entry name" value="Rhodanese-like_dom"/>
</dbReference>
<protein>
    <recommendedName>
        <fullName evidence="1">Rhodanese domain-containing protein</fullName>
    </recommendedName>
</protein>
<evidence type="ECO:0000313" key="2">
    <source>
        <dbReference type="EnsemblMetazoa" id="AARA008100-PA"/>
    </source>
</evidence>
<dbReference type="SUPFAM" id="SSF52821">
    <property type="entry name" value="Rhodanese/Cell cycle control phosphatase"/>
    <property type="match status" value="2"/>
</dbReference>
<dbReference type="VEuPathDB" id="VectorBase:AARA008100"/>
<dbReference type="VEuPathDB" id="VectorBase:AARA21_011314"/>